<gene>
    <name evidence="2" type="ORF">VFPBJ_01026</name>
</gene>
<dbReference type="Proteomes" id="UP000078240">
    <property type="component" value="Unassembled WGS sequence"/>
</dbReference>
<evidence type="ECO:0000313" key="2">
    <source>
        <dbReference type="EMBL" id="OAQ86986.1"/>
    </source>
</evidence>
<dbReference type="EMBL" id="LSBH01000001">
    <property type="protein sequence ID" value="OAQ86986.1"/>
    <property type="molecule type" value="Genomic_DNA"/>
</dbReference>
<organism evidence="2 3">
    <name type="scientific">Purpureocillium lilacinum</name>
    <name type="common">Paecilomyces lilacinus</name>
    <dbReference type="NCBI Taxonomy" id="33203"/>
    <lineage>
        <taxon>Eukaryota</taxon>
        <taxon>Fungi</taxon>
        <taxon>Dikarya</taxon>
        <taxon>Ascomycota</taxon>
        <taxon>Pezizomycotina</taxon>
        <taxon>Sordariomycetes</taxon>
        <taxon>Hypocreomycetidae</taxon>
        <taxon>Hypocreales</taxon>
        <taxon>Ophiocordycipitaceae</taxon>
        <taxon>Purpureocillium</taxon>
    </lineage>
</organism>
<reference evidence="2 3" key="1">
    <citation type="submission" date="2016-01" db="EMBL/GenBank/DDBJ databases">
        <title>Biosynthesis of antibiotic leucinostatins and their inhibition on Phytophthora in bio-control Purpureocillium lilacinum.</title>
        <authorList>
            <person name="Wang G."/>
            <person name="Liu Z."/>
            <person name="Lin R."/>
            <person name="Li E."/>
            <person name="Mao Z."/>
            <person name="Ling J."/>
            <person name="Yin W."/>
            <person name="Xie B."/>
        </authorList>
    </citation>
    <scope>NUCLEOTIDE SEQUENCE [LARGE SCALE GENOMIC DNA]</scope>
    <source>
        <strain evidence="2">PLBJ-1</strain>
    </source>
</reference>
<protein>
    <submittedName>
        <fullName evidence="2">Uncharacterized protein</fullName>
    </submittedName>
</protein>
<name>A0A179H9P2_PURLI</name>
<comment type="caution">
    <text evidence="2">The sequence shown here is derived from an EMBL/GenBank/DDBJ whole genome shotgun (WGS) entry which is preliminary data.</text>
</comment>
<evidence type="ECO:0000313" key="3">
    <source>
        <dbReference type="Proteomes" id="UP000078240"/>
    </source>
</evidence>
<sequence length="165" mass="18057">MSLYASSSHGRVGLLGAPEGGTNETLSWKVPVGRLPSTTAQTPAFAPLAPSVRQRRQQAINLLRACRAWLACRLPQPHPHNKTDKNGHDMGCFAGNVGSQTRGRHRASPEDGSYELLRGMAVTSWAESNARRSTIRRYFIARRFSIRACLASGAIDFRVTQQEAA</sequence>
<feature type="region of interest" description="Disordered" evidence="1">
    <location>
        <begin position="1"/>
        <end position="23"/>
    </location>
</feature>
<proteinExistence type="predicted"/>
<dbReference type="AlphaFoldDB" id="A0A179H9P2"/>
<evidence type="ECO:0000256" key="1">
    <source>
        <dbReference type="SAM" id="MobiDB-lite"/>
    </source>
</evidence>
<accession>A0A179H9P2</accession>